<dbReference type="EC" id="2.4.1.-" evidence="11"/>
<dbReference type="GO" id="GO:0005789">
    <property type="term" value="C:endoplasmic reticulum membrane"/>
    <property type="evidence" value="ECO:0007669"/>
    <property type="project" value="UniProtKB-SubCell"/>
</dbReference>
<comment type="subcellular location">
    <subcellularLocation>
        <location evidence="1 11">Endoplasmic reticulum membrane</location>
        <topology evidence="1 11">Multi-pass membrane protein</topology>
    </subcellularLocation>
</comment>
<keyword evidence="4 11" id="KW-0337">GPI-anchor biosynthesis</keyword>
<dbReference type="OrthoDB" id="10252502at2759"/>
<feature type="transmembrane region" description="Helical" evidence="11">
    <location>
        <begin position="459"/>
        <end position="478"/>
    </location>
</feature>
<dbReference type="GO" id="GO:0031501">
    <property type="term" value="C:mannosyltransferase complex"/>
    <property type="evidence" value="ECO:0007669"/>
    <property type="project" value="TreeGrafter"/>
</dbReference>
<dbReference type="EMBL" id="PGOL01000269">
    <property type="protein sequence ID" value="PKI73622.1"/>
    <property type="molecule type" value="Genomic_DNA"/>
</dbReference>
<keyword evidence="8 11" id="KW-0256">Endoplasmic reticulum</keyword>
<feature type="transmembrane region" description="Helical" evidence="11">
    <location>
        <begin position="434"/>
        <end position="453"/>
    </location>
</feature>
<comment type="similarity">
    <text evidence="3 11">Belongs to the PIGV family.</text>
</comment>
<dbReference type="AlphaFoldDB" id="A0A2I0KYT7"/>
<reference evidence="12 13" key="1">
    <citation type="submission" date="2017-11" db="EMBL/GenBank/DDBJ databases">
        <title>De-novo sequencing of pomegranate (Punica granatum L.) genome.</title>
        <authorList>
            <person name="Akparov Z."/>
            <person name="Amiraslanov A."/>
            <person name="Hajiyeva S."/>
            <person name="Abbasov M."/>
            <person name="Kaur K."/>
            <person name="Hamwieh A."/>
            <person name="Solovyev V."/>
            <person name="Salamov A."/>
            <person name="Braich B."/>
            <person name="Kosarev P."/>
            <person name="Mahmoud A."/>
            <person name="Hajiyev E."/>
            <person name="Babayeva S."/>
            <person name="Izzatullayeva V."/>
            <person name="Mammadov A."/>
            <person name="Mammadov A."/>
            <person name="Sharifova S."/>
            <person name="Ojaghi J."/>
            <person name="Eynullazada K."/>
            <person name="Bayramov B."/>
            <person name="Abdulazimova A."/>
            <person name="Shahmuradov I."/>
        </authorList>
    </citation>
    <scope>NUCLEOTIDE SEQUENCE [LARGE SCALE GENOMIC DNA]</scope>
    <source>
        <strain evidence="13">cv. AG2017</strain>
        <tissue evidence="12">Leaf</tissue>
    </source>
</reference>
<proteinExistence type="inferred from homology"/>
<dbReference type="STRING" id="22663.A0A2I0KYT7"/>
<feature type="transmembrane region" description="Helical" evidence="11">
    <location>
        <begin position="407"/>
        <end position="427"/>
    </location>
</feature>
<feature type="transmembrane region" description="Helical" evidence="11">
    <location>
        <begin position="243"/>
        <end position="273"/>
    </location>
</feature>
<keyword evidence="9 11" id="KW-1133">Transmembrane helix</keyword>
<comment type="caution">
    <text evidence="12">The sequence shown here is derived from an EMBL/GenBank/DDBJ whole genome shotgun (WGS) entry which is preliminary data.</text>
</comment>
<evidence type="ECO:0000256" key="11">
    <source>
        <dbReference type="RuleBase" id="RU363112"/>
    </source>
</evidence>
<dbReference type="PANTHER" id="PTHR12468:SF2">
    <property type="entry name" value="GPI MANNOSYLTRANSFERASE 2"/>
    <property type="match status" value="1"/>
</dbReference>
<evidence type="ECO:0000313" key="12">
    <source>
        <dbReference type="EMBL" id="PKI73622.1"/>
    </source>
</evidence>
<feature type="transmembrane region" description="Helical" evidence="11">
    <location>
        <begin position="157"/>
        <end position="177"/>
    </location>
</feature>
<protein>
    <recommendedName>
        <fullName evidence="11">GPI mannosyltransferase 2</fullName>
        <ecNumber evidence="11">2.4.1.-</ecNumber>
    </recommendedName>
</protein>
<name>A0A2I0KYT7_PUNGR</name>
<keyword evidence="7 11" id="KW-0812">Transmembrane</keyword>
<evidence type="ECO:0000256" key="4">
    <source>
        <dbReference type="ARBA" id="ARBA00022502"/>
    </source>
</evidence>
<keyword evidence="13" id="KW-1185">Reference proteome</keyword>
<evidence type="ECO:0000256" key="1">
    <source>
        <dbReference type="ARBA" id="ARBA00004477"/>
    </source>
</evidence>
<dbReference type="GO" id="GO:0004376">
    <property type="term" value="F:GPI mannosyltransferase activity"/>
    <property type="evidence" value="ECO:0007669"/>
    <property type="project" value="InterPro"/>
</dbReference>
<keyword evidence="10 11" id="KW-0472">Membrane</keyword>
<dbReference type="GO" id="GO:0000009">
    <property type="term" value="F:alpha-1,6-mannosyltransferase activity"/>
    <property type="evidence" value="ECO:0007669"/>
    <property type="project" value="InterPro"/>
</dbReference>
<evidence type="ECO:0000313" key="13">
    <source>
        <dbReference type="Proteomes" id="UP000233551"/>
    </source>
</evidence>
<comment type="function">
    <text evidence="11">Mannosyltransferase involved in glycosylphosphatidylinositol-anchor biosynthesis.</text>
</comment>
<dbReference type="GO" id="GO:0006506">
    <property type="term" value="P:GPI anchor biosynthetic process"/>
    <property type="evidence" value="ECO:0007669"/>
    <property type="project" value="UniProtKB-UniPathway"/>
</dbReference>
<keyword evidence="5 11" id="KW-0328">Glycosyltransferase</keyword>
<feature type="transmembrane region" description="Helical" evidence="11">
    <location>
        <begin position="119"/>
        <end position="145"/>
    </location>
</feature>
<evidence type="ECO:0000256" key="9">
    <source>
        <dbReference type="ARBA" id="ARBA00022989"/>
    </source>
</evidence>
<evidence type="ECO:0000256" key="2">
    <source>
        <dbReference type="ARBA" id="ARBA00004687"/>
    </source>
</evidence>
<dbReference type="UniPathway" id="UPA00196"/>
<evidence type="ECO:0000256" key="6">
    <source>
        <dbReference type="ARBA" id="ARBA00022679"/>
    </source>
</evidence>
<keyword evidence="6 11" id="KW-0808">Transferase</keyword>
<evidence type="ECO:0000256" key="3">
    <source>
        <dbReference type="ARBA" id="ARBA00008698"/>
    </source>
</evidence>
<accession>A0A2I0KYT7</accession>
<evidence type="ECO:0000256" key="10">
    <source>
        <dbReference type="ARBA" id="ARBA00023136"/>
    </source>
</evidence>
<feature type="transmembrane region" description="Helical" evidence="11">
    <location>
        <begin position="183"/>
        <end position="208"/>
    </location>
</feature>
<organism evidence="12 13">
    <name type="scientific">Punica granatum</name>
    <name type="common">Pomegranate</name>
    <dbReference type="NCBI Taxonomy" id="22663"/>
    <lineage>
        <taxon>Eukaryota</taxon>
        <taxon>Viridiplantae</taxon>
        <taxon>Streptophyta</taxon>
        <taxon>Embryophyta</taxon>
        <taxon>Tracheophyta</taxon>
        <taxon>Spermatophyta</taxon>
        <taxon>Magnoliopsida</taxon>
        <taxon>eudicotyledons</taxon>
        <taxon>Gunneridae</taxon>
        <taxon>Pentapetalae</taxon>
        <taxon>rosids</taxon>
        <taxon>malvids</taxon>
        <taxon>Myrtales</taxon>
        <taxon>Lythraceae</taxon>
        <taxon>Punica</taxon>
    </lineage>
</organism>
<dbReference type="PANTHER" id="PTHR12468">
    <property type="entry name" value="GPI MANNOSYLTRANSFERASE 2"/>
    <property type="match status" value="1"/>
</dbReference>
<evidence type="ECO:0000256" key="7">
    <source>
        <dbReference type="ARBA" id="ARBA00022692"/>
    </source>
</evidence>
<comment type="pathway">
    <text evidence="2 11">Glycolipid biosynthesis; glycosylphosphatidylinositol-anchor biosynthesis.</text>
</comment>
<dbReference type="InterPro" id="IPR007315">
    <property type="entry name" value="PIG-V/Gpi18"/>
</dbReference>
<dbReference type="Proteomes" id="UP000233551">
    <property type="component" value="Unassembled WGS sequence"/>
</dbReference>
<gene>
    <name evidence="12" type="ORF">CRG98_005996</name>
</gene>
<sequence>MTTPVSHRTTLIKSAVASRLLLLSLIILWRSLVSPYDTSAGLNPSCLADPSPSHPVGAQPLLPGLGSAVERSIVWDGVYYIRIAQCGYEYEQTYAFFPLLPICTSLLSRTALSPLVPVIGYRAVLGLSGYLINNVSFVLAALYFYRLSLAILKDPEASLRASILFCFNPASIFYSSIYSESLYALLSVGGVFYLLSGASNVAVLWLALSGLSRSNGMLNAGYIFFQAMHQVYNAWFIKKKSFLVMQVLVVAALRGICIFVPFMAFQAFGYYNLCLGRLPNELRPWCNRRLPLMYNYIQNQYWGVGFLKYFRIKQLPNFLLASPILSLALCSIISYARSRPRLFLSLGFRALAEEKSAEPLFSMEAVQEDAIPRNPGNRDIRRRKQTSKEVFPVEHDFPEIKPYLSPLALPFILHLLFMAATAFFVMHVQVATRFLSASAPLYWFAAYLMVSPGGSGYTIWAYSGAYILLGSLLFSNFFPFT</sequence>
<dbReference type="GeneID" id="116211599"/>
<feature type="transmembrane region" description="Helical" evidence="11">
    <location>
        <begin position="318"/>
        <end position="336"/>
    </location>
</feature>
<dbReference type="Pfam" id="PF04188">
    <property type="entry name" value="Mannosyl_trans2"/>
    <property type="match status" value="1"/>
</dbReference>
<evidence type="ECO:0000256" key="8">
    <source>
        <dbReference type="ARBA" id="ARBA00022824"/>
    </source>
</evidence>
<evidence type="ECO:0000256" key="5">
    <source>
        <dbReference type="ARBA" id="ARBA00022676"/>
    </source>
</evidence>